<dbReference type="EMBL" id="AZBU02000004">
    <property type="protein sequence ID" value="TKR82998.1"/>
    <property type="molecule type" value="Genomic_DNA"/>
</dbReference>
<dbReference type="InterPro" id="IPR012677">
    <property type="entry name" value="Nucleotide-bd_a/b_plait_sf"/>
</dbReference>
<sequence>METPEIVAADILLHGSRLSRQAVFDGKFNEKKAKEIAKRKIIIFDVPAGTFGADLVECFKKFGEILSAEVFHRDHNNTYYGVVEFKHKKDRRTIVEENPYQVIKGKEVKAEPFRARIPIKKLPPNPHWVPMTEKFPVIDKNYECCRKKECAFLGETYFHCSMVASEDEPHPKDDKKRVYSRSEMAKLNPRKTRMPGYFDANVRSIFKIAPGLFKKNTAREPFQKQEDAEILQKWEECPASGYADLP</sequence>
<dbReference type="SUPFAM" id="SSF54928">
    <property type="entry name" value="RNA-binding domain, RBD"/>
    <property type="match status" value="1"/>
</dbReference>
<dbReference type="PROSITE" id="PS50102">
    <property type="entry name" value="RRM"/>
    <property type="match status" value="1"/>
</dbReference>
<protein>
    <recommendedName>
        <fullName evidence="2">RRM domain-containing protein</fullName>
    </recommendedName>
</protein>
<feature type="domain" description="RRM" evidence="2">
    <location>
        <begin position="39"/>
        <end position="115"/>
    </location>
</feature>
<comment type="caution">
    <text evidence="3">The sequence shown here is derived from an EMBL/GenBank/DDBJ whole genome shotgun (WGS) entry which is preliminary data.</text>
</comment>
<evidence type="ECO:0000256" key="1">
    <source>
        <dbReference type="PROSITE-ProRule" id="PRU00176"/>
    </source>
</evidence>
<evidence type="ECO:0000259" key="2">
    <source>
        <dbReference type="PROSITE" id="PS50102"/>
    </source>
</evidence>
<evidence type="ECO:0000313" key="3">
    <source>
        <dbReference type="EMBL" id="TKR82998.1"/>
    </source>
</evidence>
<dbReference type="Pfam" id="PF00076">
    <property type="entry name" value="RRM_1"/>
    <property type="match status" value="1"/>
</dbReference>
<dbReference type="AlphaFoldDB" id="A0A4U5NIP6"/>
<dbReference type="InterPro" id="IPR000504">
    <property type="entry name" value="RRM_dom"/>
</dbReference>
<dbReference type="Proteomes" id="UP000298663">
    <property type="component" value="Unassembled WGS sequence"/>
</dbReference>
<proteinExistence type="predicted"/>
<evidence type="ECO:0000313" key="4">
    <source>
        <dbReference type="Proteomes" id="UP000298663"/>
    </source>
</evidence>
<reference evidence="3 4" key="2">
    <citation type="journal article" date="2019" name="G3 (Bethesda)">
        <title>Hybrid Assembly of the Genome of the Entomopathogenic Nematode Steinernema carpocapsae Identifies the X-Chromosome.</title>
        <authorList>
            <person name="Serra L."/>
            <person name="Macchietto M."/>
            <person name="Macias-Munoz A."/>
            <person name="McGill C.J."/>
            <person name="Rodriguez I.M."/>
            <person name="Rodriguez B."/>
            <person name="Murad R."/>
            <person name="Mortazavi A."/>
        </authorList>
    </citation>
    <scope>NUCLEOTIDE SEQUENCE [LARGE SCALE GENOMIC DNA]</scope>
    <source>
        <strain evidence="3 4">ALL</strain>
    </source>
</reference>
<reference evidence="3 4" key="1">
    <citation type="journal article" date="2015" name="Genome Biol.">
        <title>Comparative genomics of Steinernema reveals deeply conserved gene regulatory networks.</title>
        <authorList>
            <person name="Dillman A.R."/>
            <person name="Macchietto M."/>
            <person name="Porter C.F."/>
            <person name="Rogers A."/>
            <person name="Williams B."/>
            <person name="Antoshechkin I."/>
            <person name="Lee M.M."/>
            <person name="Goodwin Z."/>
            <person name="Lu X."/>
            <person name="Lewis E.E."/>
            <person name="Goodrich-Blair H."/>
            <person name="Stock S.P."/>
            <person name="Adams B.J."/>
            <person name="Sternberg P.W."/>
            <person name="Mortazavi A."/>
        </authorList>
    </citation>
    <scope>NUCLEOTIDE SEQUENCE [LARGE SCALE GENOMIC DNA]</scope>
    <source>
        <strain evidence="3 4">ALL</strain>
    </source>
</reference>
<gene>
    <name evidence="3" type="ORF">L596_016659</name>
</gene>
<accession>A0A4U5NIP6</accession>
<dbReference type="InterPro" id="IPR035979">
    <property type="entry name" value="RBD_domain_sf"/>
</dbReference>
<organism evidence="3 4">
    <name type="scientific">Steinernema carpocapsae</name>
    <name type="common">Entomopathogenic nematode</name>
    <dbReference type="NCBI Taxonomy" id="34508"/>
    <lineage>
        <taxon>Eukaryota</taxon>
        <taxon>Metazoa</taxon>
        <taxon>Ecdysozoa</taxon>
        <taxon>Nematoda</taxon>
        <taxon>Chromadorea</taxon>
        <taxon>Rhabditida</taxon>
        <taxon>Tylenchina</taxon>
        <taxon>Panagrolaimomorpha</taxon>
        <taxon>Strongyloidoidea</taxon>
        <taxon>Steinernematidae</taxon>
        <taxon>Steinernema</taxon>
    </lineage>
</organism>
<dbReference type="Gene3D" id="3.30.70.330">
    <property type="match status" value="1"/>
</dbReference>
<dbReference type="CDD" id="cd00590">
    <property type="entry name" value="RRM_SF"/>
    <property type="match status" value="1"/>
</dbReference>
<dbReference type="SMART" id="SM00360">
    <property type="entry name" value="RRM"/>
    <property type="match status" value="1"/>
</dbReference>
<keyword evidence="4" id="KW-1185">Reference proteome</keyword>
<keyword evidence="1" id="KW-0694">RNA-binding</keyword>
<name>A0A4U5NIP6_STECR</name>
<dbReference type="GO" id="GO:0003723">
    <property type="term" value="F:RNA binding"/>
    <property type="evidence" value="ECO:0007669"/>
    <property type="project" value="UniProtKB-UniRule"/>
</dbReference>